<feature type="transmembrane region" description="Helical" evidence="2">
    <location>
        <begin position="81"/>
        <end position="102"/>
    </location>
</feature>
<evidence type="ECO:0000313" key="6">
    <source>
        <dbReference type="Proteomes" id="UP000663940"/>
    </source>
</evidence>
<evidence type="ECO:0000313" key="3">
    <source>
        <dbReference type="EMBL" id="QEM04594.1"/>
    </source>
</evidence>
<proteinExistence type="predicted"/>
<feature type="transmembrane region" description="Helical" evidence="2">
    <location>
        <begin position="55"/>
        <end position="75"/>
    </location>
</feature>
<reference evidence="4 6" key="2">
    <citation type="submission" date="2021-03" db="EMBL/GenBank/DDBJ databases">
        <title>Mucilaginibacter strains isolated from gold and copper mining confer multi heavy-metal resistance.</title>
        <authorList>
            <person name="Li Y."/>
        </authorList>
    </citation>
    <scope>NUCLEOTIDE SEQUENCE [LARGE SCALE GENOMIC DNA]</scope>
    <source>
        <strain evidence="4 6">P2-4</strain>
    </source>
</reference>
<keyword evidence="6" id="KW-1185">Reference proteome</keyword>
<evidence type="ECO:0000313" key="4">
    <source>
        <dbReference type="EMBL" id="QTE52905.1"/>
    </source>
</evidence>
<name>A0AAE6MIV2_9SPHI</name>
<reference evidence="3 5" key="1">
    <citation type="submission" date="2019-08" db="EMBL/GenBank/DDBJ databases">
        <title>Comparative genome analysis confer to the adaptation heavy metal polluted environment.</title>
        <authorList>
            <person name="Li Y."/>
        </authorList>
    </citation>
    <scope>NUCLEOTIDE SEQUENCE [LARGE SCALE GENOMIC DNA]</scope>
    <source>
        <strain evidence="3 5">P2</strain>
    </source>
</reference>
<dbReference type="Proteomes" id="UP000250557">
    <property type="component" value="Chromosome"/>
</dbReference>
<dbReference type="RefSeq" id="WP_112652084.1">
    <property type="nucleotide sequence ID" value="NZ_CP043451.1"/>
</dbReference>
<dbReference type="AlphaFoldDB" id="A0AAE6MIV2"/>
<feature type="compositionally biased region" description="Polar residues" evidence="1">
    <location>
        <begin position="1"/>
        <end position="18"/>
    </location>
</feature>
<feature type="region of interest" description="Disordered" evidence="1">
    <location>
        <begin position="1"/>
        <end position="24"/>
    </location>
</feature>
<protein>
    <submittedName>
        <fullName evidence="3">Uncharacterized protein</fullName>
    </submittedName>
</protein>
<dbReference type="Proteomes" id="UP000663940">
    <property type="component" value="Chromosome"/>
</dbReference>
<organism evidence="3 5">
    <name type="scientific">Mucilaginibacter rubeus</name>
    <dbReference type="NCBI Taxonomy" id="2027860"/>
    <lineage>
        <taxon>Bacteria</taxon>
        <taxon>Pseudomonadati</taxon>
        <taxon>Bacteroidota</taxon>
        <taxon>Sphingobacteriia</taxon>
        <taxon>Sphingobacteriales</taxon>
        <taxon>Sphingobacteriaceae</taxon>
        <taxon>Mucilaginibacter</taxon>
    </lineage>
</organism>
<keyword evidence="2" id="KW-0812">Transmembrane</keyword>
<feature type="transmembrane region" description="Helical" evidence="2">
    <location>
        <begin position="31"/>
        <end position="48"/>
    </location>
</feature>
<dbReference type="EMBL" id="CP071880">
    <property type="protein sequence ID" value="QTE52905.1"/>
    <property type="molecule type" value="Genomic_DNA"/>
</dbReference>
<evidence type="ECO:0000256" key="2">
    <source>
        <dbReference type="SAM" id="Phobius"/>
    </source>
</evidence>
<gene>
    <name evidence="3" type="ORF">DIU31_014130</name>
    <name evidence="4" type="ORF">J3L21_13405</name>
</gene>
<keyword evidence="2" id="KW-0472">Membrane</keyword>
<accession>A0AAE6MIV2</accession>
<dbReference type="EMBL" id="CP043451">
    <property type="protein sequence ID" value="QEM04594.1"/>
    <property type="molecule type" value="Genomic_DNA"/>
</dbReference>
<evidence type="ECO:0000256" key="1">
    <source>
        <dbReference type="SAM" id="MobiDB-lite"/>
    </source>
</evidence>
<sequence length="105" mass="11453">MIEGENNNIQSQANSKVPDNNEGKKPSAMKIVGYNLLVFAAYTVICAVTSKDGGFVFDMFFIGIQFFACIIFAIINRSWGWILSALMVLIIGFSTCVSMLSISGI</sequence>
<keyword evidence="2" id="KW-1133">Transmembrane helix</keyword>
<evidence type="ECO:0000313" key="5">
    <source>
        <dbReference type="Proteomes" id="UP000250557"/>
    </source>
</evidence>